<dbReference type="EMBL" id="GIFC01003236">
    <property type="protein sequence ID" value="MXU85319.1"/>
    <property type="molecule type" value="Transcribed_RNA"/>
</dbReference>
<dbReference type="AlphaFoldDB" id="A0A6B0TYN0"/>
<name>A0A6B0TYN0_IXORI</name>
<protein>
    <submittedName>
        <fullName evidence="1">Putative secreted protein</fullName>
    </submittedName>
</protein>
<evidence type="ECO:0000313" key="1">
    <source>
        <dbReference type="EMBL" id="MXU85319.1"/>
    </source>
</evidence>
<reference evidence="1" key="1">
    <citation type="submission" date="2019-12" db="EMBL/GenBank/DDBJ databases">
        <title>An insight into the sialome of adult female Ixodes ricinus ticks feeding for 6 days.</title>
        <authorList>
            <person name="Perner J."/>
            <person name="Ribeiro J.M.C."/>
        </authorList>
    </citation>
    <scope>NUCLEOTIDE SEQUENCE</scope>
    <source>
        <strain evidence="1">Semi-engorged</strain>
        <tissue evidence="1">Salivary glands</tissue>
    </source>
</reference>
<accession>A0A6B0TYN0</accession>
<organism evidence="1">
    <name type="scientific">Ixodes ricinus</name>
    <name type="common">Common tick</name>
    <name type="synonym">Acarus ricinus</name>
    <dbReference type="NCBI Taxonomy" id="34613"/>
    <lineage>
        <taxon>Eukaryota</taxon>
        <taxon>Metazoa</taxon>
        <taxon>Ecdysozoa</taxon>
        <taxon>Arthropoda</taxon>
        <taxon>Chelicerata</taxon>
        <taxon>Arachnida</taxon>
        <taxon>Acari</taxon>
        <taxon>Parasitiformes</taxon>
        <taxon>Ixodida</taxon>
        <taxon>Ixodoidea</taxon>
        <taxon>Ixodidae</taxon>
        <taxon>Ixodinae</taxon>
        <taxon>Ixodes</taxon>
    </lineage>
</organism>
<proteinExistence type="predicted"/>
<sequence length="85" mass="9925">MPSLCPWVLACRGSSARCRRCWLAKVRRRSAWNSSHDGINASWFSYQVRAVPCKAKYTFRRRCSAPHPLNRVTRSYWLNKSSTFS</sequence>